<feature type="compositionally biased region" description="Low complexity" evidence="13">
    <location>
        <begin position="437"/>
        <end position="470"/>
    </location>
</feature>
<evidence type="ECO:0000256" key="9">
    <source>
        <dbReference type="ARBA" id="ARBA00023180"/>
    </source>
</evidence>
<dbReference type="InterPro" id="IPR017452">
    <property type="entry name" value="GPCR_Rhodpsn_7TM"/>
</dbReference>
<dbReference type="KEGG" id="pmrn:116951023"/>
<accession>A0AAJ7X892</accession>
<dbReference type="PROSITE" id="PS50262">
    <property type="entry name" value="G_PROTEIN_RECEP_F1_2"/>
    <property type="match status" value="1"/>
</dbReference>
<evidence type="ECO:0000256" key="12">
    <source>
        <dbReference type="RuleBase" id="RU000688"/>
    </source>
</evidence>
<keyword evidence="2" id="KW-1003">Cell membrane</keyword>
<evidence type="ECO:0000256" key="8">
    <source>
        <dbReference type="ARBA" id="ARBA00023170"/>
    </source>
</evidence>
<dbReference type="GO" id="GO:0005886">
    <property type="term" value="C:plasma membrane"/>
    <property type="evidence" value="ECO:0007669"/>
    <property type="project" value="UniProtKB-SubCell"/>
</dbReference>
<evidence type="ECO:0000256" key="11">
    <source>
        <dbReference type="ARBA" id="ARBA00025478"/>
    </source>
</evidence>
<feature type="transmembrane region" description="Helical" evidence="14">
    <location>
        <begin position="156"/>
        <end position="177"/>
    </location>
</feature>
<dbReference type="AlphaFoldDB" id="A0AAJ7X892"/>
<organism evidence="16 17">
    <name type="scientific">Petromyzon marinus</name>
    <name type="common">Sea lamprey</name>
    <dbReference type="NCBI Taxonomy" id="7757"/>
    <lineage>
        <taxon>Eukaryota</taxon>
        <taxon>Metazoa</taxon>
        <taxon>Chordata</taxon>
        <taxon>Craniata</taxon>
        <taxon>Vertebrata</taxon>
        <taxon>Cyclostomata</taxon>
        <taxon>Hyperoartia</taxon>
        <taxon>Petromyzontiformes</taxon>
        <taxon>Petromyzontidae</taxon>
        <taxon>Petromyzon</taxon>
    </lineage>
</organism>
<dbReference type="GO" id="GO:0008188">
    <property type="term" value="F:neuropeptide receptor activity"/>
    <property type="evidence" value="ECO:0007669"/>
    <property type="project" value="InterPro"/>
</dbReference>
<evidence type="ECO:0000256" key="5">
    <source>
        <dbReference type="ARBA" id="ARBA00023040"/>
    </source>
</evidence>
<evidence type="ECO:0000313" key="16">
    <source>
        <dbReference type="Proteomes" id="UP001318040"/>
    </source>
</evidence>
<evidence type="ECO:0000256" key="10">
    <source>
        <dbReference type="ARBA" id="ARBA00023224"/>
    </source>
</evidence>
<feature type="transmembrane region" description="Helical" evidence="14">
    <location>
        <begin position="40"/>
        <end position="66"/>
    </location>
</feature>
<name>A0AAJ7X892_PETMA</name>
<feature type="compositionally biased region" description="Low complexity" evidence="13">
    <location>
        <begin position="393"/>
        <end position="412"/>
    </location>
</feature>
<feature type="transmembrane region" description="Helical" evidence="14">
    <location>
        <begin position="214"/>
        <end position="236"/>
    </location>
</feature>
<keyword evidence="5 12" id="KW-0297">G-protein coupled receptor</keyword>
<keyword evidence="10 12" id="KW-0807">Transducer</keyword>
<feature type="transmembrane region" description="Helical" evidence="14">
    <location>
        <begin position="118"/>
        <end position="136"/>
    </location>
</feature>
<dbReference type="Gene3D" id="1.20.1070.10">
    <property type="entry name" value="Rhodopsin 7-helix transmembrane proteins"/>
    <property type="match status" value="1"/>
</dbReference>
<dbReference type="RefSeq" id="XP_032825184.1">
    <property type="nucleotide sequence ID" value="XM_032969293.1"/>
</dbReference>
<keyword evidence="7" id="KW-1015">Disulfide bond</keyword>
<comment type="subcellular location">
    <subcellularLocation>
        <location evidence="1">Cell membrane</location>
        <topology evidence="1">Multi-pass membrane protein</topology>
    </subcellularLocation>
</comment>
<feature type="compositionally biased region" description="Basic and acidic residues" evidence="13">
    <location>
        <begin position="266"/>
        <end position="286"/>
    </location>
</feature>
<dbReference type="GO" id="GO:0032870">
    <property type="term" value="P:cellular response to hormone stimulus"/>
    <property type="evidence" value="ECO:0007669"/>
    <property type="project" value="TreeGrafter"/>
</dbReference>
<evidence type="ECO:0000256" key="13">
    <source>
        <dbReference type="SAM" id="MobiDB-lite"/>
    </source>
</evidence>
<protein>
    <submittedName>
        <fullName evidence="17">Neuropeptide FF receptor 1</fullName>
    </submittedName>
</protein>
<dbReference type="CDD" id="cd15207">
    <property type="entry name" value="7tmA_NPFFR"/>
    <property type="match status" value="1"/>
</dbReference>
<dbReference type="Pfam" id="PF00001">
    <property type="entry name" value="7tm_1"/>
    <property type="match status" value="1"/>
</dbReference>
<dbReference type="InterPro" id="IPR005395">
    <property type="entry name" value="NPFF_rcpt"/>
</dbReference>
<dbReference type="PRINTS" id="PR00237">
    <property type="entry name" value="GPCRRHODOPSN"/>
</dbReference>
<dbReference type="SMART" id="SM01381">
    <property type="entry name" value="7TM_GPCR_Srsx"/>
    <property type="match status" value="1"/>
</dbReference>
<feature type="region of interest" description="Disordered" evidence="13">
    <location>
        <begin position="435"/>
        <end position="476"/>
    </location>
</feature>
<dbReference type="PANTHER" id="PTHR24241">
    <property type="entry name" value="NEUROPEPTIDE RECEPTOR-RELATED G-PROTEIN COUPLED RECEPTOR"/>
    <property type="match status" value="1"/>
</dbReference>
<evidence type="ECO:0000256" key="14">
    <source>
        <dbReference type="SAM" id="Phobius"/>
    </source>
</evidence>
<comment type="function">
    <text evidence="11">Receptor for NPAF (A-18-F-amide) and NPFF (F-8-F-amide) neuropeptides, also known as morphine-modulating peptides. Can also be activated by a variety of naturally occurring or synthetic FMRF-amide like ligands. This receptor mediates its action by association with G proteins that activate a phosphatidylinositol-calcium second messenger system.</text>
</comment>
<keyword evidence="16" id="KW-1185">Reference proteome</keyword>
<evidence type="ECO:0000313" key="17">
    <source>
        <dbReference type="RefSeq" id="XP_032825184.1"/>
    </source>
</evidence>
<sequence>MDPAHLEPPNRTEGDRQLPPSFSATNATFYTFYQHAPPTAAVYLIAYLFIFLLCMIGNGLVCYVVLQSRRMRTVTNLFILNLAVSDLLVGIFCMPITLVDNLITGWPFGVVVCKMSGLVQGTSVSASVFTLVAIAVDRFRCIVYPFKRKLRISHALFTILVIWALALSIMCPSALMLTAEVSRGHYMVYSDGSNDTHPLHQCWEAWPDPRMRKAYTTVLFANVYLAPLALILLMYARIGFRLCSLSASAAAAASAAAPSRGGGGGGDDHEGHDGGGHGEKAAERANGRQATGVTRRRVKVIKMLIIVAMLFMLSWLPLWTVMMLVDYANLSPWDLAFLNMYVYPVAHWLAFFNSSVNPIVYGYFNENFRRGFQAAFKLQLCAARPDPRDTCPQQRVARAQAAHEQQQQQRHAGPLHAFVGPTGLLPAPGLVVSASDAPAPAAPARRVPAPARPAPHTSASSSSPEPTGSTLLNILE</sequence>
<feature type="region of interest" description="Disordered" evidence="13">
    <location>
        <begin position="258"/>
        <end position="290"/>
    </location>
</feature>
<feature type="transmembrane region" description="Helical" evidence="14">
    <location>
        <begin position="304"/>
        <end position="325"/>
    </location>
</feature>
<evidence type="ECO:0000256" key="4">
    <source>
        <dbReference type="ARBA" id="ARBA00022989"/>
    </source>
</evidence>
<dbReference type="Proteomes" id="UP001318040">
    <property type="component" value="Chromosome 41"/>
</dbReference>
<evidence type="ECO:0000256" key="1">
    <source>
        <dbReference type="ARBA" id="ARBA00004651"/>
    </source>
</evidence>
<dbReference type="PANTHER" id="PTHR24241:SF76">
    <property type="entry name" value="NEUROPEPTIDE SIFAMIDE RECEPTOR"/>
    <property type="match status" value="1"/>
</dbReference>
<dbReference type="GO" id="GO:0042277">
    <property type="term" value="F:peptide binding"/>
    <property type="evidence" value="ECO:0007669"/>
    <property type="project" value="TreeGrafter"/>
</dbReference>
<feature type="domain" description="G-protein coupled receptors family 1 profile" evidence="15">
    <location>
        <begin position="57"/>
        <end position="361"/>
    </location>
</feature>
<feature type="region of interest" description="Disordered" evidence="13">
    <location>
        <begin position="1"/>
        <end position="20"/>
    </location>
</feature>
<feature type="transmembrane region" description="Helical" evidence="14">
    <location>
        <begin position="78"/>
        <end position="98"/>
    </location>
</feature>
<dbReference type="PROSITE" id="PS00237">
    <property type="entry name" value="G_PROTEIN_RECEP_F1_1"/>
    <property type="match status" value="1"/>
</dbReference>
<gene>
    <name evidence="17" type="primary">NPFFR1</name>
</gene>
<keyword evidence="4 14" id="KW-1133">Transmembrane helix</keyword>
<dbReference type="SUPFAM" id="SSF81321">
    <property type="entry name" value="Family A G protein-coupled receptor-like"/>
    <property type="match status" value="1"/>
</dbReference>
<evidence type="ECO:0000256" key="2">
    <source>
        <dbReference type="ARBA" id="ARBA00022475"/>
    </source>
</evidence>
<keyword evidence="8 12" id="KW-0675">Receptor</keyword>
<evidence type="ECO:0000259" key="15">
    <source>
        <dbReference type="PROSITE" id="PS50262"/>
    </source>
</evidence>
<proteinExistence type="inferred from homology"/>
<evidence type="ECO:0000256" key="3">
    <source>
        <dbReference type="ARBA" id="ARBA00022692"/>
    </source>
</evidence>
<feature type="region of interest" description="Disordered" evidence="13">
    <location>
        <begin position="389"/>
        <end position="412"/>
    </location>
</feature>
<reference evidence="17" key="1">
    <citation type="submission" date="2025-08" db="UniProtKB">
        <authorList>
            <consortium name="RefSeq"/>
        </authorList>
    </citation>
    <scope>IDENTIFICATION</scope>
    <source>
        <tissue evidence="17">Sperm</tissue>
    </source>
</reference>
<evidence type="ECO:0000256" key="6">
    <source>
        <dbReference type="ARBA" id="ARBA00023136"/>
    </source>
</evidence>
<dbReference type="InterPro" id="IPR000276">
    <property type="entry name" value="GPCR_Rhodpsn"/>
</dbReference>
<evidence type="ECO:0000256" key="7">
    <source>
        <dbReference type="ARBA" id="ARBA00023157"/>
    </source>
</evidence>
<keyword evidence="6 14" id="KW-0472">Membrane</keyword>
<keyword evidence="9" id="KW-0325">Glycoprotein</keyword>
<feature type="compositionally biased region" description="Basic and acidic residues" evidence="13">
    <location>
        <begin position="1"/>
        <end position="16"/>
    </location>
</feature>
<keyword evidence="3 12" id="KW-0812">Transmembrane</keyword>
<comment type="similarity">
    <text evidence="12">Belongs to the G-protein coupled receptor 1 family.</text>
</comment>
<dbReference type="PRINTS" id="PR01570">
    <property type="entry name" value="NPFFRECEPTOR"/>
</dbReference>
<feature type="transmembrane region" description="Helical" evidence="14">
    <location>
        <begin position="345"/>
        <end position="364"/>
    </location>
</feature>